<name>A0A142G259_AGGAC</name>
<dbReference type="InterPro" id="IPR020511">
    <property type="entry name" value="Uncharacterised_HI0941"/>
</dbReference>
<gene>
    <name evidence="1" type="ORF">ACT75_09555</name>
    <name evidence="2" type="ORF">CQR80_08675</name>
    <name evidence="3" type="ORF">FXB79_07580</name>
</gene>
<evidence type="ECO:0008006" key="7">
    <source>
        <dbReference type="Google" id="ProtNLM"/>
    </source>
</evidence>
<dbReference type="EMBL" id="CP012959">
    <property type="protein sequence ID" value="AMQ94739.1"/>
    <property type="molecule type" value="Genomic_DNA"/>
</dbReference>
<dbReference type="Proteomes" id="UP000226080">
    <property type="component" value="Unassembled WGS sequence"/>
</dbReference>
<reference evidence="3 6" key="3">
    <citation type="submission" date="2019-08" db="EMBL/GenBank/DDBJ databases">
        <title>Whole genome sequencing of Aggregatibacter actinomycetemcomitans cultured from blood stream infections in Denmark reveals a novel phylogenetic lineage expressing serotype a membrane O polysaccharide.</title>
        <authorList>
            <person name="Nedergaard S."/>
            <person name="Kobel C.M."/>
            <person name="Nielsen M.B."/>
            <person name="Moeller R.T."/>
            <person name="Jensen A.B."/>
            <person name="Noerskov-Lauritsen N."/>
        </authorList>
    </citation>
    <scope>NUCLEOTIDE SEQUENCE [LARGE SCALE GENOMIC DNA]</scope>
    <source>
        <strain evidence="3 6">PN_563</strain>
    </source>
</reference>
<dbReference type="RefSeq" id="WP_005554585.1">
    <property type="nucleotide sequence ID" value="NZ_CP012959.1"/>
</dbReference>
<sequence length="100" mass="11676">MILRLRKIDYKGMSLLSLLVTLSLFSGLFLTFNQWGNVQRKSAVEIYQRFQAIQIAENQHQRRFLGLPCESQVQQNQIRFQVVCSQNQVSVKYPRGEISL</sequence>
<protein>
    <recommendedName>
        <fullName evidence="7">Type II secretion system protein</fullName>
    </recommendedName>
</protein>
<evidence type="ECO:0000313" key="6">
    <source>
        <dbReference type="Proteomes" id="UP000323012"/>
    </source>
</evidence>
<keyword evidence="5" id="KW-1185">Reference proteome</keyword>
<evidence type="ECO:0000313" key="3">
    <source>
        <dbReference type="EMBL" id="TYA38666.1"/>
    </source>
</evidence>
<evidence type="ECO:0000313" key="2">
    <source>
        <dbReference type="EMBL" id="PHO20108.1"/>
    </source>
</evidence>
<organism evidence="3 6">
    <name type="scientific">Aggregatibacter actinomycetemcomitans</name>
    <name type="common">Actinobacillus actinomycetemcomitans</name>
    <name type="synonym">Haemophilus actinomycetemcomitans</name>
    <dbReference type="NCBI Taxonomy" id="714"/>
    <lineage>
        <taxon>Bacteria</taxon>
        <taxon>Pseudomonadati</taxon>
        <taxon>Pseudomonadota</taxon>
        <taxon>Gammaproteobacteria</taxon>
        <taxon>Pasteurellales</taxon>
        <taxon>Pasteurellaceae</taxon>
        <taxon>Aggregatibacter</taxon>
    </lineage>
</organism>
<dbReference type="Proteomes" id="UP000323012">
    <property type="component" value="Unassembled WGS sequence"/>
</dbReference>
<dbReference type="AlphaFoldDB" id="A0A142G259"/>
<dbReference type="EMBL" id="PCGW01000017">
    <property type="protein sequence ID" value="PHO20108.1"/>
    <property type="molecule type" value="Genomic_DNA"/>
</dbReference>
<dbReference type="Proteomes" id="UP000072236">
    <property type="component" value="Chromosome"/>
</dbReference>
<dbReference type="Pfam" id="PF17344">
    <property type="entry name" value="DUF5374"/>
    <property type="match status" value="1"/>
</dbReference>
<reference evidence="1 4" key="1">
    <citation type="submission" date="2015-10" db="EMBL/GenBank/DDBJ databases">
        <title>Tn-seq of a polymicrobial infection.</title>
        <authorList>
            <person name="Stacy A."/>
            <person name="Rumbaugh K.P."/>
            <person name="Whiteley M."/>
        </authorList>
    </citation>
    <scope>NUCLEOTIDE SEQUENCE [LARGE SCALE GENOMIC DNA]</scope>
    <source>
        <strain evidence="1 4">624</strain>
    </source>
</reference>
<evidence type="ECO:0000313" key="4">
    <source>
        <dbReference type="Proteomes" id="UP000072236"/>
    </source>
</evidence>
<accession>A0A142G259</accession>
<dbReference type="eggNOG" id="ENOG5031K0S">
    <property type="taxonomic scope" value="Bacteria"/>
</dbReference>
<dbReference type="EMBL" id="VSED01000019">
    <property type="protein sequence ID" value="TYA38666.1"/>
    <property type="molecule type" value="Genomic_DNA"/>
</dbReference>
<dbReference type="KEGG" id="aact:ACT75_09555"/>
<dbReference type="OrthoDB" id="5690717at2"/>
<reference evidence="2 5" key="2">
    <citation type="submission" date="2017-10" db="EMBL/GenBank/DDBJ databases">
        <title>Draft genome sequences of Aggregatibacter actinomycetemcomitans strains 310a and 310b.</title>
        <authorList>
            <person name="May A.C."/>
            <person name="Ohta H."/>
            <person name="Maeda H."/>
            <person name="Kokeguchi S."/>
            <person name="Cugini C."/>
        </authorList>
    </citation>
    <scope>NUCLEOTIDE SEQUENCE [LARGE SCALE GENOMIC DNA]</scope>
    <source>
        <strain evidence="2 5">310b</strain>
    </source>
</reference>
<proteinExistence type="predicted"/>
<evidence type="ECO:0000313" key="5">
    <source>
        <dbReference type="Proteomes" id="UP000226080"/>
    </source>
</evidence>
<evidence type="ECO:0000313" key="1">
    <source>
        <dbReference type="EMBL" id="AMQ94739.1"/>
    </source>
</evidence>